<feature type="non-terminal residue" evidence="2">
    <location>
        <position position="73"/>
    </location>
</feature>
<evidence type="ECO:0000256" key="1">
    <source>
        <dbReference type="SAM" id="MobiDB-lite"/>
    </source>
</evidence>
<evidence type="ECO:0000313" key="3">
    <source>
        <dbReference type="Proteomes" id="UP001295444"/>
    </source>
</evidence>
<feature type="region of interest" description="Disordered" evidence="1">
    <location>
        <begin position="44"/>
        <end position="73"/>
    </location>
</feature>
<proteinExistence type="predicted"/>
<gene>
    <name evidence="2" type="ORF">PECUL_23A061067</name>
</gene>
<sequence>MEAWETSERHNTVPHTCTSHETPVWAEGTTGPDLQVQATEAVAAKKTRRHTPDPQKARCTTPTGKTLDPTGLQ</sequence>
<dbReference type="Proteomes" id="UP001295444">
    <property type="component" value="Chromosome 01"/>
</dbReference>
<feature type="compositionally biased region" description="Basic and acidic residues" evidence="1">
    <location>
        <begin position="1"/>
        <end position="11"/>
    </location>
</feature>
<protein>
    <submittedName>
        <fullName evidence="2">Uncharacterized protein</fullName>
    </submittedName>
</protein>
<keyword evidence="3" id="KW-1185">Reference proteome</keyword>
<accession>A0AAD1R7I9</accession>
<reference evidence="2" key="1">
    <citation type="submission" date="2022-03" db="EMBL/GenBank/DDBJ databases">
        <authorList>
            <person name="Alioto T."/>
            <person name="Alioto T."/>
            <person name="Gomez Garrido J."/>
        </authorList>
    </citation>
    <scope>NUCLEOTIDE SEQUENCE</scope>
</reference>
<dbReference type="EMBL" id="OW240912">
    <property type="protein sequence ID" value="CAH2223907.1"/>
    <property type="molecule type" value="Genomic_DNA"/>
</dbReference>
<name>A0AAD1R7I9_PELCU</name>
<feature type="region of interest" description="Disordered" evidence="1">
    <location>
        <begin position="1"/>
        <end position="32"/>
    </location>
</feature>
<dbReference type="AlphaFoldDB" id="A0AAD1R7I9"/>
<organism evidence="2 3">
    <name type="scientific">Pelobates cultripes</name>
    <name type="common">Western spadefoot toad</name>
    <dbReference type="NCBI Taxonomy" id="61616"/>
    <lineage>
        <taxon>Eukaryota</taxon>
        <taxon>Metazoa</taxon>
        <taxon>Chordata</taxon>
        <taxon>Craniata</taxon>
        <taxon>Vertebrata</taxon>
        <taxon>Euteleostomi</taxon>
        <taxon>Amphibia</taxon>
        <taxon>Batrachia</taxon>
        <taxon>Anura</taxon>
        <taxon>Pelobatoidea</taxon>
        <taxon>Pelobatidae</taxon>
        <taxon>Pelobates</taxon>
    </lineage>
</organism>
<evidence type="ECO:0000313" key="2">
    <source>
        <dbReference type="EMBL" id="CAH2223907.1"/>
    </source>
</evidence>